<gene>
    <name evidence="2" type="ORF">N7482_001207</name>
</gene>
<dbReference type="AlphaFoldDB" id="A0A9W9IG58"/>
<dbReference type="EMBL" id="JAPQKN010000001">
    <property type="protein sequence ID" value="KAJ5175330.1"/>
    <property type="molecule type" value="Genomic_DNA"/>
</dbReference>
<protein>
    <submittedName>
        <fullName evidence="2">Uncharacterized protein</fullName>
    </submittedName>
</protein>
<feature type="region of interest" description="Disordered" evidence="1">
    <location>
        <begin position="1"/>
        <end position="26"/>
    </location>
</feature>
<organism evidence="2 3">
    <name type="scientific">Penicillium canariense</name>
    <dbReference type="NCBI Taxonomy" id="189055"/>
    <lineage>
        <taxon>Eukaryota</taxon>
        <taxon>Fungi</taxon>
        <taxon>Dikarya</taxon>
        <taxon>Ascomycota</taxon>
        <taxon>Pezizomycotina</taxon>
        <taxon>Eurotiomycetes</taxon>
        <taxon>Eurotiomycetidae</taxon>
        <taxon>Eurotiales</taxon>
        <taxon>Aspergillaceae</taxon>
        <taxon>Penicillium</taxon>
    </lineage>
</organism>
<keyword evidence="3" id="KW-1185">Reference proteome</keyword>
<evidence type="ECO:0000313" key="2">
    <source>
        <dbReference type="EMBL" id="KAJ5175330.1"/>
    </source>
</evidence>
<comment type="caution">
    <text evidence="2">The sequence shown here is derived from an EMBL/GenBank/DDBJ whole genome shotgun (WGS) entry which is preliminary data.</text>
</comment>
<proteinExistence type="predicted"/>
<evidence type="ECO:0000313" key="3">
    <source>
        <dbReference type="Proteomes" id="UP001149163"/>
    </source>
</evidence>
<dbReference type="GeneID" id="81422508"/>
<sequence>MAPKCSGRLISGTAKPKTHLDPGDQDRFSPQLGSMIFFGGRAREIPRETVLLSRLNRTTSALFDRISSSTSSSQSAEYLPRGGSTSRSTTLLYIPPKHQDACHRCHVGAGPPACRAGSPSQLARLDERLCFRPWPAQALRHCGQLLQPEDTSDYDTYKTGDWLNNWWNSNQNLISSNSAGFAGAFGQWALGNPDWTCRDDGSNSDCDLDLCDNRVLNDRGDDIRTTYYVLESVNRLHTYFTGVGQAFTTAALGAALSKDSWATTFYKDKDDKSATVLKEVLNAVATVVGIGATFAGLGYPLTGAVGGAAAALIGGANGAAGPVVDVHQDDTFQKSADLGGILGTIVVDSLKSFTTANNQLMAGQSYGNNDIRSYLSGGAFLAYAGVDKNAVTDAMTSMLIGTSINQLYRTQKIFVMGGGACGDNQGIGSGPSEAVVCRDGKAWYLYYWQENDVISTTSHQWGWVASPPGAEKLGANEYGSVTVADIINSSLDAYNVAGYDYSNDKAASRAEEAYVSGWGNPGAKGAAWEGIFTIPVCDVGAAVNSDYSGKEYILQPYGHDSRPVWCGAICGGDVQKTKDFIHAANMDGFMSPKHLCPTDAGY</sequence>
<evidence type="ECO:0000256" key="1">
    <source>
        <dbReference type="SAM" id="MobiDB-lite"/>
    </source>
</evidence>
<dbReference type="Proteomes" id="UP001149163">
    <property type="component" value="Unassembled WGS sequence"/>
</dbReference>
<accession>A0A9W9IG58</accession>
<reference evidence="2" key="2">
    <citation type="journal article" date="2023" name="IMA Fungus">
        <title>Comparative genomic study of the Penicillium genus elucidates a diverse pangenome and 15 lateral gene transfer events.</title>
        <authorList>
            <person name="Petersen C."/>
            <person name="Sorensen T."/>
            <person name="Nielsen M.R."/>
            <person name="Sondergaard T.E."/>
            <person name="Sorensen J.L."/>
            <person name="Fitzpatrick D.A."/>
            <person name="Frisvad J.C."/>
            <person name="Nielsen K.L."/>
        </authorList>
    </citation>
    <scope>NUCLEOTIDE SEQUENCE</scope>
    <source>
        <strain evidence="2">IBT 26290</strain>
    </source>
</reference>
<name>A0A9W9IG58_9EURO</name>
<dbReference type="RefSeq" id="XP_056546938.1">
    <property type="nucleotide sequence ID" value="XM_056683332.1"/>
</dbReference>
<dbReference type="OrthoDB" id="5383967at2759"/>
<reference evidence="2" key="1">
    <citation type="submission" date="2022-11" db="EMBL/GenBank/DDBJ databases">
        <authorList>
            <person name="Petersen C."/>
        </authorList>
    </citation>
    <scope>NUCLEOTIDE SEQUENCE</scope>
    <source>
        <strain evidence="2">IBT 26290</strain>
    </source>
</reference>